<organism evidence="3 4">
    <name type="scientific">Nocardioides szechwanensis</name>
    <dbReference type="NCBI Taxonomy" id="1005944"/>
    <lineage>
        <taxon>Bacteria</taxon>
        <taxon>Bacillati</taxon>
        <taxon>Actinomycetota</taxon>
        <taxon>Actinomycetes</taxon>
        <taxon>Propionibacteriales</taxon>
        <taxon>Nocardioidaceae</taxon>
        <taxon>Nocardioides</taxon>
    </lineage>
</organism>
<dbReference type="Pfam" id="PF02583">
    <property type="entry name" value="Trns_repr_metal"/>
    <property type="match status" value="1"/>
</dbReference>
<evidence type="ECO:0000256" key="1">
    <source>
        <dbReference type="ARBA" id="ARBA00005428"/>
    </source>
</evidence>
<keyword evidence="3" id="KW-0238">DNA-binding</keyword>
<dbReference type="InterPro" id="IPR003735">
    <property type="entry name" value="Metal_Tscrpt_repr"/>
</dbReference>
<evidence type="ECO:0000313" key="3">
    <source>
        <dbReference type="EMBL" id="SDO51603.1"/>
    </source>
</evidence>
<keyword evidence="4" id="KW-1185">Reference proteome</keyword>
<dbReference type="Gene3D" id="1.20.58.1000">
    <property type="entry name" value="Metal-sensitive repressor, helix protomer"/>
    <property type="match status" value="1"/>
</dbReference>
<dbReference type="AlphaFoldDB" id="A0A1H0K739"/>
<keyword evidence="2" id="KW-0186">Copper</keyword>
<comment type="similarity">
    <text evidence="1">Belongs to the CsoR family.</text>
</comment>
<sequence>MHTEPGYITEKQAIQTRLRRIEGQVRGLQRLVDEETYCIDILTQISASTKALESVALLLLDQHLQHCLTHAQDPDDTRRKLTEASEAIARLVRS</sequence>
<dbReference type="GO" id="GO:0046872">
    <property type="term" value="F:metal ion binding"/>
    <property type="evidence" value="ECO:0007669"/>
    <property type="project" value="InterPro"/>
</dbReference>
<dbReference type="InterPro" id="IPR038390">
    <property type="entry name" value="Metal_Tscrpt_repr_sf"/>
</dbReference>
<dbReference type="PANTHER" id="PTHR33677:SF3">
    <property type="entry name" value="COPPER-SENSING TRANSCRIPTIONAL REPRESSOR RICR"/>
    <property type="match status" value="1"/>
</dbReference>
<dbReference type="PANTHER" id="PTHR33677">
    <property type="entry name" value="TRANSCRIPTIONAL REPRESSOR FRMR-RELATED"/>
    <property type="match status" value="1"/>
</dbReference>
<gene>
    <name evidence="3" type="ORF">SAMN05192576_4173</name>
</gene>
<evidence type="ECO:0000256" key="2">
    <source>
        <dbReference type="ARBA" id="ARBA00023008"/>
    </source>
</evidence>
<dbReference type="CDD" id="cd10148">
    <property type="entry name" value="CsoR-like_DUF156"/>
    <property type="match status" value="1"/>
</dbReference>
<dbReference type="STRING" id="1005944.SAMN05192576_4173"/>
<proteinExistence type="inferred from homology"/>
<dbReference type="RefSeq" id="WP_091026729.1">
    <property type="nucleotide sequence ID" value="NZ_BKAE01000014.1"/>
</dbReference>
<dbReference type="OrthoDB" id="9811244at2"/>
<evidence type="ECO:0000313" key="4">
    <source>
        <dbReference type="Proteomes" id="UP000199004"/>
    </source>
</evidence>
<reference evidence="3 4" key="1">
    <citation type="submission" date="2016-10" db="EMBL/GenBank/DDBJ databases">
        <authorList>
            <person name="de Groot N.N."/>
        </authorList>
    </citation>
    <scope>NUCLEOTIDE SEQUENCE [LARGE SCALE GENOMIC DNA]</scope>
    <source>
        <strain evidence="3 4">CGMCC 1.11147</strain>
    </source>
</reference>
<dbReference type="GO" id="GO:0003677">
    <property type="term" value="F:DNA binding"/>
    <property type="evidence" value="ECO:0007669"/>
    <property type="project" value="UniProtKB-KW"/>
</dbReference>
<accession>A0A1H0K739</accession>
<dbReference type="EMBL" id="FNIC01000009">
    <property type="protein sequence ID" value="SDO51603.1"/>
    <property type="molecule type" value="Genomic_DNA"/>
</dbReference>
<name>A0A1H0K739_9ACTN</name>
<protein>
    <submittedName>
        <fullName evidence="3">DNA-binding transcriptional regulator, FrmR family</fullName>
    </submittedName>
</protein>
<dbReference type="Proteomes" id="UP000199004">
    <property type="component" value="Unassembled WGS sequence"/>
</dbReference>
<dbReference type="GO" id="GO:0045892">
    <property type="term" value="P:negative regulation of DNA-templated transcription"/>
    <property type="evidence" value="ECO:0007669"/>
    <property type="project" value="UniProtKB-ARBA"/>
</dbReference>